<evidence type="ECO:0000259" key="2">
    <source>
        <dbReference type="Pfam" id="PF26572"/>
    </source>
</evidence>
<evidence type="ECO:0000313" key="4">
    <source>
        <dbReference type="Proteomes" id="UP001499938"/>
    </source>
</evidence>
<dbReference type="Pfam" id="PF26572">
    <property type="entry name" value="DUF8185"/>
    <property type="match status" value="1"/>
</dbReference>
<proteinExistence type="predicted"/>
<name>A0ABN2M5K6_9MICO</name>
<dbReference type="InterPro" id="IPR058498">
    <property type="entry name" value="DUF8185"/>
</dbReference>
<evidence type="ECO:0000259" key="1">
    <source>
        <dbReference type="Pfam" id="PF26035"/>
    </source>
</evidence>
<reference evidence="3 4" key="1">
    <citation type="journal article" date="2019" name="Int. J. Syst. Evol. Microbiol.">
        <title>The Global Catalogue of Microorganisms (GCM) 10K type strain sequencing project: providing services to taxonomists for standard genome sequencing and annotation.</title>
        <authorList>
            <consortium name="The Broad Institute Genomics Platform"/>
            <consortium name="The Broad Institute Genome Sequencing Center for Infectious Disease"/>
            <person name="Wu L."/>
            <person name="Ma J."/>
        </authorList>
    </citation>
    <scope>NUCLEOTIDE SEQUENCE [LARGE SCALE GENOMIC DNA]</scope>
    <source>
        <strain evidence="3 4">JCM 15592</strain>
    </source>
</reference>
<organism evidence="3 4">
    <name type="scientific">Nostocoides veronense</name>
    <dbReference type="NCBI Taxonomy" id="330836"/>
    <lineage>
        <taxon>Bacteria</taxon>
        <taxon>Bacillati</taxon>
        <taxon>Actinomycetota</taxon>
        <taxon>Actinomycetes</taxon>
        <taxon>Micrococcales</taxon>
        <taxon>Intrasporangiaceae</taxon>
        <taxon>Nostocoides</taxon>
    </lineage>
</organism>
<gene>
    <name evidence="3" type="ORF">GCM10009811_36500</name>
</gene>
<dbReference type="Pfam" id="PF26035">
    <property type="entry name" value="DUF8010"/>
    <property type="match status" value="1"/>
</dbReference>
<dbReference type="EMBL" id="BAAAPO010000068">
    <property type="protein sequence ID" value="GAA1810239.1"/>
    <property type="molecule type" value="Genomic_DNA"/>
</dbReference>
<evidence type="ECO:0000313" key="3">
    <source>
        <dbReference type="EMBL" id="GAA1810239.1"/>
    </source>
</evidence>
<sequence length="208" mass="21930">MSELRFADAESLADLRRFALLAKEIDADAAVRLAASGGVLAAYVCVLPGRGLTGSGTVLGLRTVALAEPAEVDAVVPVAAVLDRIAHAERRGEAAIPVPPMSVFVPWAAMTPPRTGWEEVMTYTPETLLAEVRAGVTTLGEAGTGLAAQVDALRARVWGEELPGSRGPRGLAFAAYSLRFLAPGEPATLYRCGTWWRLRTTGGHVLAR</sequence>
<protein>
    <submittedName>
        <fullName evidence="3">Uncharacterized protein</fullName>
    </submittedName>
</protein>
<dbReference type="Proteomes" id="UP001499938">
    <property type="component" value="Unassembled WGS sequence"/>
</dbReference>
<comment type="caution">
    <text evidence="3">The sequence shown here is derived from an EMBL/GenBank/DDBJ whole genome shotgun (WGS) entry which is preliminary data.</text>
</comment>
<dbReference type="RefSeq" id="WP_344089085.1">
    <property type="nucleotide sequence ID" value="NZ_BAAAPO010000068.1"/>
</dbReference>
<keyword evidence="4" id="KW-1185">Reference proteome</keyword>
<dbReference type="InterPro" id="IPR058323">
    <property type="entry name" value="DUF8010"/>
</dbReference>
<accession>A0ABN2M5K6</accession>
<feature type="domain" description="DUF8185" evidence="2">
    <location>
        <begin position="112"/>
        <end position="208"/>
    </location>
</feature>
<feature type="domain" description="DUF8010" evidence="1">
    <location>
        <begin position="2"/>
        <end position="103"/>
    </location>
</feature>